<feature type="compositionally biased region" description="Basic and acidic residues" evidence="6">
    <location>
        <begin position="10"/>
        <end position="91"/>
    </location>
</feature>
<feature type="region of interest" description="Disordered" evidence="6">
    <location>
        <begin position="1"/>
        <end position="91"/>
    </location>
</feature>
<dbReference type="PROSITE" id="PS50926">
    <property type="entry name" value="TRAM"/>
    <property type="match status" value="1"/>
</dbReference>
<dbReference type="GeneID" id="78478561"/>
<keyword evidence="2 4" id="KW-0808">Transferase</keyword>
<dbReference type="EMBL" id="CP011391">
    <property type="protein sequence ID" value="AMK55085.1"/>
    <property type="molecule type" value="Genomic_DNA"/>
</dbReference>
<evidence type="ECO:0000256" key="4">
    <source>
        <dbReference type="PROSITE-ProRule" id="PRU01024"/>
    </source>
</evidence>
<dbReference type="PANTHER" id="PTHR11061">
    <property type="entry name" value="RNA M5U METHYLTRANSFERASE"/>
    <property type="match status" value="1"/>
</dbReference>
<protein>
    <recommendedName>
        <fullName evidence="7">TRAM domain-containing protein</fullName>
    </recommendedName>
</protein>
<comment type="similarity">
    <text evidence="4">Belongs to the class I-like SAM-binding methyltransferase superfamily. RNA M5U methyltransferase family.</text>
</comment>
<dbReference type="Gene3D" id="2.40.50.140">
    <property type="entry name" value="Nucleic acid-binding proteins"/>
    <property type="match status" value="1"/>
</dbReference>
<dbReference type="Proteomes" id="UP000069771">
    <property type="component" value="Chromosome"/>
</dbReference>
<dbReference type="STRING" id="1702221.AALO17_19510"/>
<reference evidence="8 9" key="1">
    <citation type="journal article" date="2016" name="Gut Pathog.">
        <title>Whole genome sequencing of "Faecalibaculum rodentium" ALO17, isolated from C57BL/6J laboratory mouse feces.</title>
        <authorList>
            <person name="Lim S."/>
            <person name="Chang D.H."/>
            <person name="Ahn S."/>
            <person name="Kim B.C."/>
        </authorList>
    </citation>
    <scope>NUCLEOTIDE SEQUENCE [LARGE SCALE GENOMIC DNA]</scope>
    <source>
        <strain evidence="8 9">Alo17</strain>
    </source>
</reference>
<dbReference type="InterPro" id="IPR030390">
    <property type="entry name" value="MeTrfase_TrmA_AS"/>
</dbReference>
<evidence type="ECO:0000256" key="1">
    <source>
        <dbReference type="ARBA" id="ARBA00022603"/>
    </source>
</evidence>
<dbReference type="CDD" id="cd02440">
    <property type="entry name" value="AdoMet_MTases"/>
    <property type="match status" value="1"/>
</dbReference>
<dbReference type="KEGG" id="fro:AALO17_19510"/>
<dbReference type="PANTHER" id="PTHR11061:SF30">
    <property type="entry name" value="TRNA (URACIL(54)-C(5))-METHYLTRANSFERASE"/>
    <property type="match status" value="1"/>
</dbReference>
<dbReference type="SUPFAM" id="SSF50249">
    <property type="entry name" value="Nucleic acid-binding proteins"/>
    <property type="match status" value="1"/>
</dbReference>
<evidence type="ECO:0000256" key="6">
    <source>
        <dbReference type="SAM" id="MobiDB-lite"/>
    </source>
</evidence>
<dbReference type="RefSeq" id="WP_067558321.1">
    <property type="nucleotide sequence ID" value="NZ_CAMUMN010000003.1"/>
</dbReference>
<dbReference type="FunFam" id="2.40.50.140:FF:000097">
    <property type="entry name" value="23S rRNA (uracil(1939)-C(5))-methyltransferase RlmD"/>
    <property type="match status" value="1"/>
</dbReference>
<dbReference type="SUPFAM" id="SSF53335">
    <property type="entry name" value="S-adenosyl-L-methionine-dependent methyltransferases"/>
    <property type="match status" value="1"/>
</dbReference>
<dbReference type="NCBIfam" id="TIGR00479">
    <property type="entry name" value="rumA"/>
    <property type="match status" value="1"/>
</dbReference>
<dbReference type="AlphaFoldDB" id="A0A140DWQ8"/>
<evidence type="ECO:0000256" key="5">
    <source>
        <dbReference type="PROSITE-ProRule" id="PRU10015"/>
    </source>
</evidence>
<dbReference type="InterPro" id="IPR029063">
    <property type="entry name" value="SAM-dependent_MTases_sf"/>
</dbReference>
<keyword evidence="3 4" id="KW-0949">S-adenosyl-L-methionine</keyword>
<dbReference type="PROSITE" id="PS01230">
    <property type="entry name" value="TRMA_1"/>
    <property type="match status" value="1"/>
</dbReference>
<accession>A0A140DWQ8</accession>
<keyword evidence="1 4" id="KW-0489">Methyltransferase</keyword>
<proteinExistence type="inferred from homology"/>
<dbReference type="GO" id="GO:0070041">
    <property type="term" value="F:rRNA (uridine-C5-)-methyltransferase activity"/>
    <property type="evidence" value="ECO:0007669"/>
    <property type="project" value="TreeGrafter"/>
</dbReference>
<dbReference type="Gene3D" id="2.40.50.1070">
    <property type="match status" value="1"/>
</dbReference>
<feature type="active site" evidence="5">
    <location>
        <position position="489"/>
    </location>
</feature>
<dbReference type="Pfam" id="PF05958">
    <property type="entry name" value="tRNA_U5-meth_tr"/>
    <property type="match status" value="1"/>
</dbReference>
<evidence type="ECO:0000313" key="9">
    <source>
        <dbReference type="Proteomes" id="UP000069771"/>
    </source>
</evidence>
<dbReference type="GO" id="GO:0070475">
    <property type="term" value="P:rRNA base methylation"/>
    <property type="evidence" value="ECO:0007669"/>
    <property type="project" value="TreeGrafter"/>
</dbReference>
<feature type="active site" description="Nucleophile" evidence="4">
    <location>
        <position position="489"/>
    </location>
</feature>
<dbReference type="Gene3D" id="3.40.50.150">
    <property type="entry name" value="Vaccinia Virus protein VP39"/>
    <property type="match status" value="1"/>
</dbReference>
<dbReference type="InterPro" id="IPR012340">
    <property type="entry name" value="NA-bd_OB-fold"/>
</dbReference>
<evidence type="ECO:0000256" key="2">
    <source>
        <dbReference type="ARBA" id="ARBA00022679"/>
    </source>
</evidence>
<organism evidence="8 9">
    <name type="scientific">Faecalibaculum rodentium</name>
    <dbReference type="NCBI Taxonomy" id="1702221"/>
    <lineage>
        <taxon>Bacteria</taxon>
        <taxon>Bacillati</taxon>
        <taxon>Bacillota</taxon>
        <taxon>Erysipelotrichia</taxon>
        <taxon>Erysipelotrichales</taxon>
        <taxon>Erysipelotrichaceae</taxon>
        <taxon>Faecalibaculum</taxon>
    </lineage>
</organism>
<keyword evidence="9" id="KW-1185">Reference proteome</keyword>
<feature type="binding site" evidence="4">
    <location>
        <position position="367"/>
    </location>
    <ligand>
        <name>S-adenosyl-L-methionine</name>
        <dbReference type="ChEBI" id="CHEBI:59789"/>
    </ligand>
</feature>
<evidence type="ECO:0000259" key="7">
    <source>
        <dbReference type="PROSITE" id="PS50926"/>
    </source>
</evidence>
<evidence type="ECO:0000256" key="3">
    <source>
        <dbReference type="ARBA" id="ARBA00022691"/>
    </source>
</evidence>
<sequence length="532" mass="60846">MAKDQANGGYRREGGYRNERKDNWKGRDFRGDSGDTRDRRNFRNDQERRDRGERGEGNYGRNDRGFGRQDRPFSHDRRDERNRGERRPMREEKPWQLELKVQRWGINGEGIGYWNRKPVFIPAAVPGETVLVEVEKEMPKFMTARLVKVIEASSRRQQPPCEHYQECGGCSLIHVDYKGQIQMKKQFLEESLKKYAGYTGEVEPMIKNPTVFEYRNSLKMPAAMVDDVLETGLYKRDSNDFVSIHACAIHTRGLEKARKEVMDILRESGMKAWSRNKRGGLRMLVMKEFDGKVQVILVTDPMDIDPEITAKIMNIPEVTSVWQSIKTERDPEVETFGKVMRHLAGDETMSLKLGDFDLTLLPRSFFQLNTQQAKVLYETVRDMTPEGDLIVEAYSGIGGISMFLHDKAKKIIGIEGVADAVTNARENAKANGLENVEFIHGDAAEQLEEIADNEDVDTLVVDPPRSGLQERMIEAVKFAQPKNIIYVSCNPSTLAKDIEALEDYEIEKVQPVDIFSQTSNVEAVVKLKRTDE</sequence>
<dbReference type="InterPro" id="IPR010280">
    <property type="entry name" value="U5_MeTrfase_fam"/>
</dbReference>
<dbReference type="InterPro" id="IPR002792">
    <property type="entry name" value="TRAM_dom"/>
</dbReference>
<gene>
    <name evidence="8" type="ORF">AALO17_19510</name>
</gene>
<feature type="binding site" evidence="4">
    <location>
        <position position="394"/>
    </location>
    <ligand>
        <name>S-adenosyl-L-methionine</name>
        <dbReference type="ChEBI" id="CHEBI:59789"/>
    </ligand>
</feature>
<feature type="binding site" evidence="4">
    <location>
        <position position="462"/>
    </location>
    <ligand>
        <name>S-adenosyl-L-methionine</name>
        <dbReference type="ChEBI" id="CHEBI:59789"/>
    </ligand>
</feature>
<evidence type="ECO:0000313" key="8">
    <source>
        <dbReference type="EMBL" id="AMK55085.1"/>
    </source>
</evidence>
<name>A0A140DWQ8_9FIRM</name>
<dbReference type="PROSITE" id="PS51687">
    <property type="entry name" value="SAM_MT_RNA_M5U"/>
    <property type="match status" value="1"/>
</dbReference>
<feature type="domain" description="TRAM" evidence="7">
    <location>
        <begin position="88"/>
        <end position="148"/>
    </location>
</feature>
<feature type="binding site" evidence="4">
    <location>
        <position position="415"/>
    </location>
    <ligand>
        <name>S-adenosyl-L-methionine</name>
        <dbReference type="ChEBI" id="CHEBI:59789"/>
    </ligand>
</feature>
<dbReference type="Pfam" id="PF01938">
    <property type="entry name" value="TRAM"/>
    <property type="match status" value="1"/>
</dbReference>
<dbReference type="OrthoDB" id="9804590at2"/>